<keyword evidence="2" id="KW-1185">Reference proteome</keyword>
<accession>A0A1N6WBW0</accession>
<name>A0A1N6WBW0_9RHOO</name>
<gene>
    <name evidence="1" type="ORF">SAMN05421829_107200</name>
</gene>
<evidence type="ECO:0000313" key="2">
    <source>
        <dbReference type="Proteomes" id="UP000186819"/>
    </source>
</evidence>
<evidence type="ECO:0008006" key="3">
    <source>
        <dbReference type="Google" id="ProtNLM"/>
    </source>
</evidence>
<dbReference type="RefSeq" id="WP_076602480.1">
    <property type="nucleotide sequence ID" value="NZ_FTMD01000007.1"/>
</dbReference>
<dbReference type="STRING" id="34027.SAMN05421829_107200"/>
<protein>
    <recommendedName>
        <fullName evidence="3">HupE / UreJ protein</fullName>
    </recommendedName>
</protein>
<proteinExistence type="predicted"/>
<organism evidence="1 2">
    <name type="scientific">Aromatoleum tolulyticum</name>
    <dbReference type="NCBI Taxonomy" id="34027"/>
    <lineage>
        <taxon>Bacteria</taxon>
        <taxon>Pseudomonadati</taxon>
        <taxon>Pseudomonadota</taxon>
        <taxon>Betaproteobacteria</taxon>
        <taxon>Rhodocyclales</taxon>
        <taxon>Rhodocyclaceae</taxon>
        <taxon>Aromatoleum</taxon>
    </lineage>
</organism>
<dbReference type="Proteomes" id="UP000186819">
    <property type="component" value="Unassembled WGS sequence"/>
</dbReference>
<dbReference type="EMBL" id="FTMD01000007">
    <property type="protein sequence ID" value="SIQ87641.1"/>
    <property type="molecule type" value="Genomic_DNA"/>
</dbReference>
<sequence length="80" mass="8032">MKPLRTAIAIVLTLSAGPLLAHGDHGLVPGLAHMFSSGAEHLPSALVTLVSAFFAVRSTGALRWTLGGLAAAAGALTFAI</sequence>
<dbReference type="AlphaFoldDB" id="A0A1N6WBW0"/>
<evidence type="ECO:0000313" key="1">
    <source>
        <dbReference type="EMBL" id="SIQ87641.1"/>
    </source>
</evidence>
<reference evidence="2" key="1">
    <citation type="submission" date="2017-01" db="EMBL/GenBank/DDBJ databases">
        <authorList>
            <person name="Varghese N."/>
            <person name="Submissions S."/>
        </authorList>
    </citation>
    <scope>NUCLEOTIDE SEQUENCE [LARGE SCALE GENOMIC DNA]</scope>
    <source>
        <strain evidence="2">ATCC 51758</strain>
    </source>
</reference>